<sequence>MNHGRKRVKPSAEVEKLRKEKEVTKIKEYRNLVESYFQKKDKKEFDNDALALTTKILSQNPDFYSIWNFRRLILLNGLLKECSEEDKQQTLSTELVFLQELFQLNPKSYWIFNHRRWCLETMQNPDWDKELQLVGKFLELDARNFHAWDYRRYVTSKLSCTTETSLTQIEFDFTTTKINQNFSNYSAWHQRSKLLPLLIKEKNLDEQEKKKLIDKEFELVKAAFYTDPDDQSAWLYHWWLVAQGSIISTSQMNEESKESSNSLNQNLSIDTSERIELLQREINVVKELLELEPDSKYCLQTLANLLSELKSNVKEDSKKIDDEIVTICDRLIKIDKFRTKRYEDLRSKFISNQQG</sequence>
<keyword evidence="6" id="KW-0677">Repeat</keyword>
<dbReference type="SUPFAM" id="SSF48439">
    <property type="entry name" value="Protein prenylyltransferase"/>
    <property type="match status" value="1"/>
</dbReference>
<evidence type="ECO:0000256" key="5">
    <source>
        <dbReference type="ARBA" id="ARBA00022679"/>
    </source>
</evidence>
<dbReference type="VEuPathDB" id="FungiDB:RhiirFUN_016758"/>
<proteinExistence type="inferred from homology"/>
<dbReference type="GO" id="GO:0004663">
    <property type="term" value="F:Rab geranylgeranyltransferase activity"/>
    <property type="evidence" value="ECO:0007669"/>
    <property type="project" value="UniProtKB-UniRule"/>
</dbReference>
<evidence type="ECO:0000313" key="10">
    <source>
        <dbReference type="EMBL" id="PKY49632.1"/>
    </source>
</evidence>
<dbReference type="EMBL" id="LLXI01000766">
    <property type="protein sequence ID" value="PKY49632.1"/>
    <property type="molecule type" value="Genomic_DNA"/>
</dbReference>
<comment type="similarity">
    <text evidence="1 9">Belongs to the protein prenyltransferase subunit alpha family.</text>
</comment>
<dbReference type="InterPro" id="IPR002088">
    <property type="entry name" value="Prenyl_trans_a"/>
</dbReference>
<dbReference type="PANTHER" id="PTHR11129:SF2">
    <property type="entry name" value="GERANYLGERANYL TRANSFERASE TYPE-2 SUBUNIT ALPHA"/>
    <property type="match status" value="1"/>
</dbReference>
<organism evidence="10 11">
    <name type="scientific">Rhizophagus irregularis</name>
    <dbReference type="NCBI Taxonomy" id="588596"/>
    <lineage>
        <taxon>Eukaryota</taxon>
        <taxon>Fungi</taxon>
        <taxon>Fungi incertae sedis</taxon>
        <taxon>Mucoromycota</taxon>
        <taxon>Glomeromycotina</taxon>
        <taxon>Glomeromycetes</taxon>
        <taxon>Glomerales</taxon>
        <taxon>Glomeraceae</taxon>
        <taxon>Rhizophagus</taxon>
    </lineage>
</organism>
<keyword evidence="4 9" id="KW-0637">Prenyltransferase</keyword>
<comment type="catalytic activity">
    <reaction evidence="8 9">
        <text>geranylgeranyl diphosphate + L-cysteinyl-[protein] = S-geranylgeranyl-L-cysteinyl-[protein] + diphosphate</text>
        <dbReference type="Rhea" id="RHEA:21240"/>
        <dbReference type="Rhea" id="RHEA-COMP:10131"/>
        <dbReference type="Rhea" id="RHEA-COMP:11537"/>
        <dbReference type="ChEBI" id="CHEBI:29950"/>
        <dbReference type="ChEBI" id="CHEBI:33019"/>
        <dbReference type="ChEBI" id="CHEBI:57533"/>
        <dbReference type="ChEBI" id="CHEBI:86021"/>
        <dbReference type="EC" id="2.5.1.60"/>
    </reaction>
</comment>
<dbReference type="GO" id="GO:0097354">
    <property type="term" value="P:prenylation"/>
    <property type="evidence" value="ECO:0007669"/>
    <property type="project" value="UniProtKB-UniRule"/>
</dbReference>
<dbReference type="Pfam" id="PF01239">
    <property type="entry name" value="PPTA"/>
    <property type="match status" value="5"/>
</dbReference>
<dbReference type="PANTHER" id="PTHR11129">
    <property type="entry name" value="PROTEIN FARNESYLTRANSFERASE ALPHA SUBUNIT/RAB GERANYLGERANYL TRANSFERASE ALPHA SUBUNIT"/>
    <property type="match status" value="1"/>
</dbReference>
<dbReference type="Gene3D" id="1.25.40.120">
    <property type="entry name" value="Protein prenylyltransferase"/>
    <property type="match status" value="1"/>
</dbReference>
<evidence type="ECO:0000256" key="9">
    <source>
        <dbReference type="RuleBase" id="RU367120"/>
    </source>
</evidence>
<evidence type="ECO:0000256" key="1">
    <source>
        <dbReference type="ARBA" id="ARBA00006734"/>
    </source>
</evidence>
<evidence type="ECO:0000256" key="7">
    <source>
        <dbReference type="ARBA" id="ARBA00031267"/>
    </source>
</evidence>
<comment type="caution">
    <text evidence="10">The sequence shown here is derived from an EMBL/GenBank/DDBJ whole genome shotgun (WGS) entry which is preliminary data.</text>
</comment>
<evidence type="ECO:0000256" key="3">
    <source>
        <dbReference type="ARBA" id="ARBA00014772"/>
    </source>
</evidence>
<protein>
    <recommendedName>
        <fullName evidence="3 9">Geranylgeranyl transferase type-2 subunit alpha</fullName>
        <ecNumber evidence="2 9">2.5.1.60</ecNumber>
    </recommendedName>
    <alternativeName>
        <fullName evidence="7 9">Geranylgeranyl transferase type II subunit alpha</fullName>
    </alternativeName>
</protein>
<dbReference type="VEuPathDB" id="FungiDB:FUN_011692"/>
<evidence type="ECO:0000256" key="2">
    <source>
        <dbReference type="ARBA" id="ARBA00012656"/>
    </source>
</evidence>
<dbReference type="Proteomes" id="UP000234323">
    <property type="component" value="Unassembled WGS sequence"/>
</dbReference>
<dbReference type="VEuPathDB" id="FungiDB:RhiirA1_361562"/>
<evidence type="ECO:0000256" key="4">
    <source>
        <dbReference type="ARBA" id="ARBA00022602"/>
    </source>
</evidence>
<evidence type="ECO:0000313" key="11">
    <source>
        <dbReference type="Proteomes" id="UP000234323"/>
    </source>
</evidence>
<name>A0A2I1GSK8_9GLOM</name>
<keyword evidence="5 9" id="KW-0808">Transferase</keyword>
<evidence type="ECO:0000256" key="8">
    <source>
        <dbReference type="ARBA" id="ARBA00047658"/>
    </source>
</evidence>
<dbReference type="PROSITE" id="PS51147">
    <property type="entry name" value="PFTA"/>
    <property type="match status" value="5"/>
</dbReference>
<reference evidence="10 11" key="1">
    <citation type="submission" date="2015-10" db="EMBL/GenBank/DDBJ databases">
        <title>Genome analyses suggest a sexual origin of heterokaryosis in a supposedly ancient asexual fungus.</title>
        <authorList>
            <person name="Ropars J."/>
            <person name="Sedzielewska K."/>
            <person name="Noel J."/>
            <person name="Charron P."/>
            <person name="Farinelli L."/>
            <person name="Marton T."/>
            <person name="Kruger M."/>
            <person name="Pelin A."/>
            <person name="Brachmann A."/>
            <person name="Corradi N."/>
        </authorList>
    </citation>
    <scope>NUCLEOTIDE SEQUENCE [LARGE SCALE GENOMIC DNA]</scope>
    <source>
        <strain evidence="10 11">A4</strain>
    </source>
</reference>
<keyword evidence="11" id="KW-1185">Reference proteome</keyword>
<accession>A0A2I1GSK8</accession>
<gene>
    <name evidence="10" type="ORF">RhiirA4_545408</name>
</gene>
<dbReference type="GO" id="GO:0005968">
    <property type="term" value="C:Rab-protein geranylgeranyltransferase complex"/>
    <property type="evidence" value="ECO:0007669"/>
    <property type="project" value="TreeGrafter"/>
</dbReference>
<dbReference type="EC" id="2.5.1.60" evidence="2 9"/>
<dbReference type="AlphaFoldDB" id="A0A2I1GSK8"/>
<evidence type="ECO:0000256" key="6">
    <source>
        <dbReference type="ARBA" id="ARBA00022737"/>
    </source>
</evidence>
<comment type="function">
    <text evidence="9">Catalyzes the transfer of a geranyl-geranyl moiety from geranyl-geranyl pyrophosphate to cysteines occuring in specific C-terminal amino acid sequences.</text>
</comment>
<dbReference type="FunFam" id="1.25.40.120:FF:000035">
    <property type="entry name" value="Geranylgeranyl transferase type-2 subunit alpha"/>
    <property type="match status" value="1"/>
</dbReference>